<evidence type="ECO:0000256" key="7">
    <source>
        <dbReference type="ARBA" id="ARBA00022884"/>
    </source>
</evidence>
<feature type="region of interest" description="Disordered" evidence="10">
    <location>
        <begin position="593"/>
        <end position="655"/>
    </location>
</feature>
<dbReference type="InterPro" id="IPR018314">
    <property type="entry name" value="RsmB/NOL1/NOP2-like_CS"/>
</dbReference>
<keyword evidence="8" id="KW-0539">Nucleus</keyword>
<organism evidence="12 13">
    <name type="scientific">Cyanidioschyzon merolae (strain NIES-3377 / 10D)</name>
    <name type="common">Unicellular red alga</name>
    <dbReference type="NCBI Taxonomy" id="280699"/>
    <lineage>
        <taxon>Eukaryota</taxon>
        <taxon>Rhodophyta</taxon>
        <taxon>Bangiophyceae</taxon>
        <taxon>Cyanidiales</taxon>
        <taxon>Cyanidiaceae</taxon>
        <taxon>Cyanidioschyzon</taxon>
    </lineage>
</organism>
<proteinExistence type="inferred from homology"/>
<feature type="compositionally biased region" description="Basic and acidic residues" evidence="10">
    <location>
        <begin position="48"/>
        <end position="69"/>
    </location>
</feature>
<keyword evidence="13" id="KW-1185">Reference proteome</keyword>
<keyword evidence="3" id="KW-0690">Ribosome biogenesis</keyword>
<dbReference type="eggNOG" id="KOG1122">
    <property type="taxonomic scope" value="Eukaryota"/>
</dbReference>
<evidence type="ECO:0000256" key="10">
    <source>
        <dbReference type="SAM" id="MobiDB-lite"/>
    </source>
</evidence>
<feature type="region of interest" description="Disordered" evidence="10">
    <location>
        <begin position="1"/>
        <end position="100"/>
    </location>
</feature>
<dbReference type="PROSITE" id="PS51686">
    <property type="entry name" value="SAM_MT_RSMB_NOP"/>
    <property type="match status" value="1"/>
</dbReference>
<dbReference type="InterPro" id="IPR029063">
    <property type="entry name" value="SAM-dependent_MTases_sf"/>
</dbReference>
<evidence type="ECO:0000256" key="4">
    <source>
        <dbReference type="ARBA" id="ARBA00022603"/>
    </source>
</evidence>
<reference evidence="12 13" key="2">
    <citation type="journal article" date="2007" name="BMC Biol.">
        <title>A 100%-complete sequence reveals unusually simple genomic features in the hot-spring red alga Cyanidioschyzon merolae.</title>
        <authorList>
            <person name="Nozaki H."/>
            <person name="Takano H."/>
            <person name="Misumi O."/>
            <person name="Terasawa K."/>
            <person name="Matsuzaki M."/>
            <person name="Maruyama S."/>
            <person name="Nishida K."/>
            <person name="Yagisawa F."/>
            <person name="Yoshida Y."/>
            <person name="Fujiwara T."/>
            <person name="Takio S."/>
            <person name="Tamura K."/>
            <person name="Chung S.J."/>
            <person name="Nakamura S."/>
            <person name="Kuroiwa H."/>
            <person name="Tanaka K."/>
            <person name="Sato N."/>
            <person name="Kuroiwa T."/>
        </authorList>
    </citation>
    <scope>NUCLEOTIDE SEQUENCE [LARGE SCALE GENOMIC DNA]</scope>
    <source>
        <strain evidence="12 13">10D</strain>
    </source>
</reference>
<comment type="subcellular location">
    <subcellularLocation>
        <location evidence="1">Nucleus</location>
        <location evidence="1">Nucleolus</location>
    </subcellularLocation>
</comment>
<dbReference type="NCBIfam" id="TIGR00446">
    <property type="entry name" value="nop2p"/>
    <property type="match status" value="1"/>
</dbReference>
<evidence type="ECO:0000313" key="12">
    <source>
        <dbReference type="EMBL" id="BAM83203.1"/>
    </source>
</evidence>
<dbReference type="Gene3D" id="3.30.70.1170">
    <property type="entry name" value="Sun protein, domain 3"/>
    <property type="match status" value="1"/>
</dbReference>
<feature type="active site" description="Nucleophile" evidence="9">
    <location>
        <position position="516"/>
    </location>
</feature>
<keyword evidence="5 9" id="KW-0808">Transferase</keyword>
<feature type="binding site" evidence="9">
    <location>
        <position position="459"/>
    </location>
    <ligand>
        <name>S-adenosyl-L-methionine</name>
        <dbReference type="ChEBI" id="CHEBI:59789"/>
    </ligand>
</feature>
<dbReference type="SMR" id="M1VMG1"/>
<dbReference type="InterPro" id="IPR023273">
    <property type="entry name" value="RCMT_NOP2"/>
</dbReference>
<keyword evidence="4 9" id="KW-0489">Methyltransferase</keyword>
<evidence type="ECO:0000256" key="6">
    <source>
        <dbReference type="ARBA" id="ARBA00022691"/>
    </source>
</evidence>
<evidence type="ECO:0000256" key="5">
    <source>
        <dbReference type="ARBA" id="ARBA00022679"/>
    </source>
</evidence>
<dbReference type="GO" id="GO:0009383">
    <property type="term" value="F:rRNA (cytosine-C5-)-methyltransferase activity"/>
    <property type="evidence" value="ECO:0007669"/>
    <property type="project" value="TreeGrafter"/>
</dbReference>
<dbReference type="InterPro" id="IPR054728">
    <property type="entry name" value="RsmB-like_ferredoxin"/>
</dbReference>
<comment type="similarity">
    <text evidence="2 9">Belongs to the class I-like SAM-binding methyltransferase superfamily. RsmB/NOP family.</text>
</comment>
<evidence type="ECO:0000259" key="11">
    <source>
        <dbReference type="PROSITE" id="PS51686"/>
    </source>
</evidence>
<dbReference type="PROSITE" id="PS01153">
    <property type="entry name" value="NOL1_NOP2_SUN"/>
    <property type="match status" value="1"/>
</dbReference>
<evidence type="ECO:0000313" key="13">
    <source>
        <dbReference type="Proteomes" id="UP000007014"/>
    </source>
</evidence>
<dbReference type="EMBL" id="AP006502">
    <property type="protein sequence ID" value="BAM83203.1"/>
    <property type="molecule type" value="Genomic_DNA"/>
</dbReference>
<feature type="binding site" evidence="9">
    <location>
        <position position="431"/>
    </location>
    <ligand>
        <name>S-adenosyl-L-methionine</name>
        <dbReference type="ChEBI" id="CHEBI:59789"/>
    </ligand>
</feature>
<evidence type="ECO:0000256" key="1">
    <source>
        <dbReference type="ARBA" id="ARBA00004604"/>
    </source>
</evidence>
<evidence type="ECO:0000256" key="3">
    <source>
        <dbReference type="ARBA" id="ARBA00022517"/>
    </source>
</evidence>
<dbReference type="GO" id="GO:0000470">
    <property type="term" value="P:maturation of LSU-rRNA"/>
    <property type="evidence" value="ECO:0007669"/>
    <property type="project" value="TreeGrafter"/>
</dbReference>
<dbReference type="GO" id="GO:0003723">
    <property type="term" value="F:RNA binding"/>
    <property type="evidence" value="ECO:0007669"/>
    <property type="project" value="UniProtKB-UniRule"/>
</dbReference>
<feature type="binding site" evidence="9">
    <location>
        <begin position="380"/>
        <end position="386"/>
    </location>
    <ligand>
        <name>S-adenosyl-L-methionine</name>
        <dbReference type="ChEBI" id="CHEBI:59789"/>
    </ligand>
</feature>
<feature type="domain" description="SAM-dependent MTase RsmB/NOP-type" evidence="11">
    <location>
        <begin position="288"/>
        <end position="588"/>
    </location>
</feature>
<dbReference type="KEGG" id="cme:CYME_CMT214C"/>
<feature type="compositionally biased region" description="Low complexity" evidence="10">
    <location>
        <begin position="182"/>
        <end position="194"/>
    </location>
</feature>
<dbReference type="PRINTS" id="PR02008">
    <property type="entry name" value="RCMTFAMILY"/>
</dbReference>
<dbReference type="STRING" id="280699.M1VMG1"/>
<dbReference type="HOGENOM" id="CLU_005316_3_2_1"/>
<dbReference type="OMA" id="FTKYRHH"/>
<dbReference type="AlphaFoldDB" id="M1VMG1"/>
<dbReference type="PANTHER" id="PTHR22807">
    <property type="entry name" value="NOP2 YEAST -RELATED NOL1/NOP2/FMU SUN DOMAIN-CONTAINING"/>
    <property type="match status" value="1"/>
</dbReference>
<dbReference type="Pfam" id="PF22458">
    <property type="entry name" value="RsmF-B_ferredox"/>
    <property type="match status" value="1"/>
</dbReference>
<name>M1VMG1_CYAM1</name>
<dbReference type="Gramene" id="CMT214CT">
    <property type="protein sequence ID" value="CMT214CT"/>
    <property type="gene ID" value="CMT214C"/>
</dbReference>
<reference evidence="12 13" key="1">
    <citation type="journal article" date="2004" name="Nature">
        <title>Genome sequence of the ultrasmall unicellular red alga Cyanidioschyzon merolae 10D.</title>
        <authorList>
            <person name="Matsuzaki M."/>
            <person name="Misumi O."/>
            <person name="Shin-i T."/>
            <person name="Maruyama S."/>
            <person name="Takahara M."/>
            <person name="Miyagishima S."/>
            <person name="Mori T."/>
            <person name="Nishida K."/>
            <person name="Yagisawa F."/>
            <person name="Nishida K."/>
            <person name="Yoshida Y."/>
            <person name="Nishimura Y."/>
            <person name="Nakao S."/>
            <person name="Kobayashi T."/>
            <person name="Momoyama Y."/>
            <person name="Higashiyama T."/>
            <person name="Minoda A."/>
            <person name="Sano M."/>
            <person name="Nomoto H."/>
            <person name="Oishi K."/>
            <person name="Hayashi H."/>
            <person name="Ohta F."/>
            <person name="Nishizaka S."/>
            <person name="Haga S."/>
            <person name="Miura S."/>
            <person name="Morishita T."/>
            <person name="Kabeya Y."/>
            <person name="Terasawa K."/>
            <person name="Suzuki Y."/>
            <person name="Ishii Y."/>
            <person name="Asakawa S."/>
            <person name="Takano H."/>
            <person name="Ohta N."/>
            <person name="Kuroiwa H."/>
            <person name="Tanaka K."/>
            <person name="Shimizu N."/>
            <person name="Sugano S."/>
            <person name="Sato N."/>
            <person name="Nozaki H."/>
            <person name="Ogasawara N."/>
            <person name="Kohara Y."/>
            <person name="Kuroiwa T."/>
        </authorList>
    </citation>
    <scope>NUCLEOTIDE SEQUENCE [LARGE SCALE GENOMIC DNA]</scope>
    <source>
        <strain evidence="12 13">10D</strain>
    </source>
</reference>
<dbReference type="GeneID" id="16997764"/>
<feature type="binding site" evidence="9">
    <location>
        <position position="404"/>
    </location>
    <ligand>
        <name>S-adenosyl-L-methionine</name>
        <dbReference type="ChEBI" id="CHEBI:59789"/>
    </ligand>
</feature>
<gene>
    <name evidence="12" type="ORF">CYME_CMT214C</name>
</gene>
<evidence type="ECO:0000256" key="2">
    <source>
        <dbReference type="ARBA" id="ARBA00007494"/>
    </source>
</evidence>
<dbReference type="FunFam" id="3.30.70.1170:FF:000009">
    <property type="entry name" value="Nucleolar protein-like"/>
    <property type="match status" value="1"/>
</dbReference>
<dbReference type="InterPro" id="IPR011023">
    <property type="entry name" value="Nop2p"/>
</dbReference>
<evidence type="ECO:0000256" key="9">
    <source>
        <dbReference type="PROSITE-ProRule" id="PRU01023"/>
    </source>
</evidence>
<dbReference type="GO" id="GO:0070475">
    <property type="term" value="P:rRNA base methylation"/>
    <property type="evidence" value="ECO:0007669"/>
    <property type="project" value="TreeGrafter"/>
</dbReference>
<dbReference type="InterPro" id="IPR023267">
    <property type="entry name" value="RCMT"/>
</dbReference>
<keyword evidence="7 9" id="KW-0694">RNA-binding</keyword>
<dbReference type="GO" id="GO:0005730">
    <property type="term" value="C:nucleolus"/>
    <property type="evidence" value="ECO:0007669"/>
    <property type="project" value="UniProtKB-SubCell"/>
</dbReference>
<protein>
    <submittedName>
        <fullName evidence="12">RNA cytosine methyltransferase</fullName>
    </submittedName>
</protein>
<dbReference type="Gene3D" id="3.40.50.150">
    <property type="entry name" value="Vaccinia Virus protein VP39"/>
    <property type="match status" value="1"/>
</dbReference>
<accession>M1VMG1</accession>
<feature type="region of interest" description="Disordered" evidence="10">
    <location>
        <begin position="182"/>
        <end position="202"/>
    </location>
</feature>
<keyword evidence="6 9" id="KW-0949">S-adenosyl-L-methionine</keyword>
<dbReference type="PANTHER" id="PTHR22807:SF30">
    <property type="entry name" value="28S RRNA (CYTOSINE(4447)-C(5))-METHYLTRANSFERASE-RELATED"/>
    <property type="match status" value="1"/>
</dbReference>
<dbReference type="Pfam" id="PF01189">
    <property type="entry name" value="Methyltr_RsmB-F"/>
    <property type="match status" value="1"/>
</dbReference>
<dbReference type="InterPro" id="IPR049560">
    <property type="entry name" value="MeTrfase_RsmB-F_NOP2_cat"/>
</dbReference>
<dbReference type="InterPro" id="IPR001678">
    <property type="entry name" value="MeTrfase_RsmB-F_NOP2_dom"/>
</dbReference>
<dbReference type="OrthoDB" id="427002at2759"/>
<dbReference type="PRINTS" id="PR02012">
    <property type="entry name" value="RCMTNOP2"/>
</dbReference>
<dbReference type="RefSeq" id="XP_005539239.1">
    <property type="nucleotide sequence ID" value="XM_005539182.1"/>
</dbReference>
<dbReference type="SUPFAM" id="SSF53335">
    <property type="entry name" value="S-adenosyl-L-methionine-dependent methyltransferases"/>
    <property type="match status" value="1"/>
</dbReference>
<dbReference type="Proteomes" id="UP000007014">
    <property type="component" value="Chromosome 20"/>
</dbReference>
<evidence type="ECO:0000256" key="8">
    <source>
        <dbReference type="ARBA" id="ARBA00023242"/>
    </source>
</evidence>
<sequence>MVRRLSTGVKRTAGRRGASGVQSASALRLGQKQKRHEIKQVSQVPSGADRKLRAPSRSKPDEKLRDASREQLPAHTAKRKAAASETAHPNQTDSDSEDMSIFQRKPQNDDRLAFNQEGSFDASTVAPEPFHASTDSEDVERYAFPVTHLSDATDDGVSTSEDEDEYLARHMRQYAATQPLAVADAATDAASKASPQEPEHDLDANDAAAWTSGAAPAAMRPGHLEELKQAIQNRVQELSEPAPQRKGARSRSELVTELLEMICAAYDYLPSLAQRFAELFPPTELLAFIEANESPRPLVIRTNTLKVRRQRLAMALIARGMNVDPVGSWSPVGLTVYQSEVPVGATPEYLAGYYMIQAAASFLPVMALAPREHERILDMAAAPGGKATYIAQLMKGTGLLFANDVNRERCKALVANLQRLGVPNAVVMSLDGRTLSKSANGSPSEHGGFRHFFDRVLLDAPCTGTGVIAHDASIKHTRDEASIRRCVYLQKQLLLAAVDACNPRSETGAVVVYSTCSILVDENEEVVDYVLRKLGSRVKVVSTGIPFGLPGFIRFREKRFHPSLAEARRYYPHVHNMDGFFVCKLRVLPESNTTTKASTSRTVEESSPETASKRQRQGRRTGAGSSSEHVAEPAPKPADFTASSPRLDSVEADEPVLIRLEPGRTRRLVRRRSSAAS</sequence>